<dbReference type="RefSeq" id="WP_051282138.1">
    <property type="nucleotide sequence ID" value="NZ_CP013126.1"/>
</dbReference>
<dbReference type="EMBL" id="CP014352">
    <property type="protein sequence ID" value="AMS04915.1"/>
    <property type="molecule type" value="Genomic_DNA"/>
</dbReference>
<dbReference type="Proteomes" id="UP000178666">
    <property type="component" value="Chromosome"/>
</dbReference>
<reference evidence="3 5" key="1">
    <citation type="journal article" date="2016" name="Plant Dis.">
        <title>Improved production of propionic acid using genome shuffling.</title>
        <authorList>
            <person name="Luna-Flores C.H."/>
            <person name="Palfreyman R.W."/>
            <person name="Kromer J.O."/>
            <person name="Nielsen L.K."/>
            <person name="Marcellin E."/>
        </authorList>
    </citation>
    <scope>NUCLEOTIDE SEQUENCE [LARGE SCALE GENOMIC DNA]</scope>
    <source>
        <strain evidence="3 5">F3E8</strain>
    </source>
</reference>
<evidence type="ECO:0008006" key="6">
    <source>
        <dbReference type="Google" id="ProtNLM"/>
    </source>
</evidence>
<keyword evidence="5" id="KW-1185">Reference proteome</keyword>
<gene>
    <name evidence="3" type="ORF">A8L58_06420</name>
    <name evidence="2" type="ORF">AXH35_04955</name>
</gene>
<dbReference type="Pfam" id="PF18143">
    <property type="entry name" value="HAD_SAK_2"/>
    <property type="match status" value="1"/>
</dbReference>
<feature type="compositionally biased region" description="Low complexity" evidence="1">
    <location>
        <begin position="180"/>
        <end position="190"/>
    </location>
</feature>
<dbReference type="AlphaFoldDB" id="A0A142KFM7"/>
<dbReference type="Proteomes" id="UP000075221">
    <property type="component" value="Chromosome"/>
</dbReference>
<proteinExistence type="predicted"/>
<evidence type="ECO:0000313" key="5">
    <source>
        <dbReference type="Proteomes" id="UP000178666"/>
    </source>
</evidence>
<evidence type="ECO:0000313" key="4">
    <source>
        <dbReference type="Proteomes" id="UP000075221"/>
    </source>
</evidence>
<reference evidence="2 4" key="2">
    <citation type="submission" date="2016-02" db="EMBL/GenBank/DDBJ databases">
        <title>Complete Genome Sequence of Propionibacterium acidipropionici ATCC 55737.</title>
        <authorList>
            <person name="Luna Flores C.H."/>
            <person name="Nielsen L.K."/>
            <person name="Marcellin E."/>
        </authorList>
    </citation>
    <scope>NUCLEOTIDE SEQUENCE [LARGE SCALE GENOMIC DNA]</scope>
    <source>
        <strain evidence="2 4">ATCC 55737</strain>
    </source>
</reference>
<evidence type="ECO:0000313" key="2">
    <source>
        <dbReference type="EMBL" id="AMS04915.1"/>
    </source>
</evidence>
<name>A0A142KFM7_9ACTN</name>
<evidence type="ECO:0000313" key="3">
    <source>
        <dbReference type="EMBL" id="AOZ46399.1"/>
    </source>
</evidence>
<dbReference type="OrthoDB" id="5124141at2"/>
<dbReference type="GeneID" id="88085383"/>
<protein>
    <recommendedName>
        <fullName evidence="6">Secreted protein</fullName>
    </recommendedName>
</protein>
<organism evidence="2 4">
    <name type="scientific">Acidipropionibacterium acidipropionici</name>
    <dbReference type="NCBI Taxonomy" id="1748"/>
    <lineage>
        <taxon>Bacteria</taxon>
        <taxon>Bacillati</taxon>
        <taxon>Actinomycetota</taxon>
        <taxon>Actinomycetes</taxon>
        <taxon>Propionibacteriales</taxon>
        <taxon>Propionibacteriaceae</taxon>
        <taxon>Acidipropionibacterium</taxon>
    </lineage>
</organism>
<accession>A0A142KFM7</accession>
<dbReference type="EMBL" id="CP015970">
    <property type="protein sequence ID" value="AOZ46399.1"/>
    <property type="molecule type" value="Genomic_DNA"/>
</dbReference>
<sequence length="196" mass="21886">MSGINIYLDIDGVLNRYGPVRKGRSGVDPADPEADEWPAYTSSGGVLVWPPEMIVRINRLIAADDVTPYWLTTWESDAAVFGEQVGLEGSADWTWLPSVGIAGDGRWQKYASIREHVEQTDPVFAVWLDDDLAHEPDARRWARRTGRVFALAPEPMEGLRPSQLTRIEELIAEAHRTGASPMGRVRPGSRPSRRPR</sequence>
<feature type="region of interest" description="Disordered" evidence="1">
    <location>
        <begin position="175"/>
        <end position="196"/>
    </location>
</feature>
<dbReference type="KEGG" id="aaci:ASQ49_10220"/>
<evidence type="ECO:0000256" key="1">
    <source>
        <dbReference type="SAM" id="MobiDB-lite"/>
    </source>
</evidence>